<name>A0ACC2TSU5_9FUNG</name>
<gene>
    <name evidence="1" type="ORF">DSO57_1018234</name>
</gene>
<evidence type="ECO:0000313" key="2">
    <source>
        <dbReference type="Proteomes" id="UP001165960"/>
    </source>
</evidence>
<comment type="caution">
    <text evidence="1">The sequence shown here is derived from an EMBL/GenBank/DDBJ whole genome shotgun (WGS) entry which is preliminary data.</text>
</comment>
<evidence type="ECO:0000313" key="1">
    <source>
        <dbReference type="EMBL" id="KAJ9077282.1"/>
    </source>
</evidence>
<reference evidence="1" key="1">
    <citation type="submission" date="2022-04" db="EMBL/GenBank/DDBJ databases">
        <title>Genome of the entomopathogenic fungus Entomophthora muscae.</title>
        <authorList>
            <person name="Elya C."/>
            <person name="Lovett B.R."/>
            <person name="Lee E."/>
            <person name="Macias A.M."/>
            <person name="Hajek A.E."/>
            <person name="De Bivort B.L."/>
            <person name="Kasson M.T."/>
            <person name="De Fine Licht H.H."/>
            <person name="Stajich J.E."/>
        </authorList>
    </citation>
    <scope>NUCLEOTIDE SEQUENCE</scope>
    <source>
        <strain evidence="1">Berkeley</strain>
    </source>
</reference>
<sequence>MSWLDYILPKASDESKATSESSKGSQRSTPEKIQDTEINKDTPDEYVSNYISAVTNTAEFKSSDLEHAFDGDAQKIKDLYQKNPIKVIVEPEDEPFRTAKTQNANRKIEELSDHVKKGADSKHLSKDEARALVKDPDFIMSYKYRENKIKSMAKENCADIEGAFKECLKNGSLFQRMNLCYQEHSVFSDCLSTQKEILEKIGYANPANTKEIDEQLAEAAYDVLLSAESQEAK</sequence>
<organism evidence="1 2">
    <name type="scientific">Entomophthora muscae</name>
    <dbReference type="NCBI Taxonomy" id="34485"/>
    <lineage>
        <taxon>Eukaryota</taxon>
        <taxon>Fungi</taxon>
        <taxon>Fungi incertae sedis</taxon>
        <taxon>Zoopagomycota</taxon>
        <taxon>Entomophthoromycotina</taxon>
        <taxon>Entomophthoromycetes</taxon>
        <taxon>Entomophthorales</taxon>
        <taxon>Entomophthoraceae</taxon>
        <taxon>Entomophthora</taxon>
    </lineage>
</organism>
<accession>A0ACC2TSU5</accession>
<dbReference type="EMBL" id="QTSX02002208">
    <property type="protein sequence ID" value="KAJ9077282.1"/>
    <property type="molecule type" value="Genomic_DNA"/>
</dbReference>
<keyword evidence="2" id="KW-1185">Reference proteome</keyword>
<protein>
    <submittedName>
        <fullName evidence="1">Uncharacterized protein</fullName>
    </submittedName>
</protein>
<proteinExistence type="predicted"/>
<dbReference type="Proteomes" id="UP001165960">
    <property type="component" value="Unassembled WGS sequence"/>
</dbReference>